<dbReference type="EMBL" id="AZDZ01000003">
    <property type="protein sequence ID" value="KRK80501.1"/>
    <property type="molecule type" value="Genomic_DNA"/>
</dbReference>
<dbReference type="SUPFAM" id="SSF54211">
    <property type="entry name" value="Ribosomal protein S5 domain 2-like"/>
    <property type="match status" value="1"/>
</dbReference>
<evidence type="ECO:0000256" key="6">
    <source>
        <dbReference type="ARBA" id="ARBA00022840"/>
    </source>
</evidence>
<dbReference type="InterPro" id="IPR014721">
    <property type="entry name" value="Ribsml_uS5_D2-typ_fold_subgr"/>
</dbReference>
<dbReference type="InterPro" id="IPR020568">
    <property type="entry name" value="Ribosomal_Su5_D2-typ_SF"/>
</dbReference>
<evidence type="ECO:0000256" key="7">
    <source>
        <dbReference type="ARBA" id="ARBA00022842"/>
    </source>
</evidence>
<dbReference type="Pfam" id="PF00288">
    <property type="entry name" value="GHMP_kinases_N"/>
    <property type="match status" value="1"/>
</dbReference>
<dbReference type="UniPathway" id="UPA00057">
    <property type="reaction ID" value="UER00098"/>
</dbReference>
<evidence type="ECO:0000256" key="5">
    <source>
        <dbReference type="ARBA" id="ARBA00022777"/>
    </source>
</evidence>
<feature type="domain" description="GHMP kinase C-terminal" evidence="11">
    <location>
        <begin position="227"/>
        <end position="299"/>
    </location>
</feature>
<gene>
    <name evidence="12" type="ORF">FD03_GL001925</name>
</gene>
<evidence type="ECO:0000256" key="1">
    <source>
        <dbReference type="ARBA" id="ARBA00022490"/>
    </source>
</evidence>
<dbReference type="NCBIfam" id="TIGR00549">
    <property type="entry name" value="mevalon_kin"/>
    <property type="match status" value="1"/>
</dbReference>
<evidence type="ECO:0000313" key="12">
    <source>
        <dbReference type="EMBL" id="KRK80501.1"/>
    </source>
</evidence>
<dbReference type="eggNOG" id="COG1577">
    <property type="taxonomic scope" value="Bacteria"/>
</dbReference>
<dbReference type="InterPro" id="IPR013750">
    <property type="entry name" value="GHMP_kinase_C_dom"/>
</dbReference>
<dbReference type="PATRIC" id="fig|1423775.4.peg.1963"/>
<evidence type="ECO:0000256" key="9">
    <source>
        <dbReference type="ARBA" id="ARBA00029438"/>
    </source>
</evidence>
<keyword evidence="13" id="KW-1185">Reference proteome</keyword>
<dbReference type="InterPro" id="IPR006204">
    <property type="entry name" value="GHMP_kinase_N_dom"/>
</dbReference>
<dbReference type="InterPro" id="IPR036554">
    <property type="entry name" value="GHMP_kinase_C_sf"/>
</dbReference>
<protein>
    <recommendedName>
        <fullName evidence="14">Mevalonate kinase</fullName>
    </recommendedName>
</protein>
<dbReference type="SUPFAM" id="SSF55060">
    <property type="entry name" value="GHMP Kinase, C-terminal domain"/>
    <property type="match status" value="1"/>
</dbReference>
<reference evidence="12 13" key="1">
    <citation type="journal article" date="2015" name="Genome Announc.">
        <title>Expanding the biotechnology potential of lactobacilli through comparative genomics of 213 strains and associated genera.</title>
        <authorList>
            <person name="Sun Z."/>
            <person name="Harris H.M."/>
            <person name="McCann A."/>
            <person name="Guo C."/>
            <person name="Argimon S."/>
            <person name="Zhang W."/>
            <person name="Yang X."/>
            <person name="Jeffery I.B."/>
            <person name="Cooney J.C."/>
            <person name="Kagawa T.F."/>
            <person name="Liu W."/>
            <person name="Song Y."/>
            <person name="Salvetti E."/>
            <person name="Wrobel A."/>
            <person name="Rasinkangas P."/>
            <person name="Parkhill J."/>
            <person name="Rea M.C."/>
            <person name="O'Sullivan O."/>
            <person name="Ritari J."/>
            <person name="Douillard F.P."/>
            <person name="Paul Ross R."/>
            <person name="Yang R."/>
            <person name="Briner A.E."/>
            <person name="Felis G.E."/>
            <person name="de Vos W.M."/>
            <person name="Barrangou R."/>
            <person name="Klaenhammer T.R."/>
            <person name="Caufield P.W."/>
            <person name="Cui Y."/>
            <person name="Zhang H."/>
            <person name="O'Toole P.W."/>
        </authorList>
    </citation>
    <scope>NUCLEOTIDE SEQUENCE [LARGE SCALE GENOMIC DNA]</scope>
    <source>
        <strain evidence="12 13">DSM 19682</strain>
    </source>
</reference>
<dbReference type="GO" id="GO:0005524">
    <property type="term" value="F:ATP binding"/>
    <property type="evidence" value="ECO:0007669"/>
    <property type="project" value="UniProtKB-KW"/>
</dbReference>
<name>A0A0R1KAA8_9LACO</name>
<keyword evidence="4" id="KW-0547">Nucleotide-binding</keyword>
<keyword evidence="7" id="KW-0460">Magnesium</keyword>
<evidence type="ECO:0000313" key="13">
    <source>
        <dbReference type="Proteomes" id="UP000051248"/>
    </source>
</evidence>
<keyword evidence="1" id="KW-0963">Cytoplasm</keyword>
<dbReference type="PRINTS" id="PR00959">
    <property type="entry name" value="MEVGALKINASE"/>
</dbReference>
<evidence type="ECO:0000259" key="11">
    <source>
        <dbReference type="Pfam" id="PF08544"/>
    </source>
</evidence>
<dbReference type="STRING" id="1423775.FD03_GL001925"/>
<dbReference type="RefSeq" id="WP_056979653.1">
    <property type="nucleotide sequence ID" value="NZ_AZDZ01000003.1"/>
</dbReference>
<proteinExistence type="predicted"/>
<feature type="domain" description="GHMP kinase N-terminal" evidence="10">
    <location>
        <begin position="72"/>
        <end position="150"/>
    </location>
</feature>
<dbReference type="Pfam" id="PF08544">
    <property type="entry name" value="GHMP_kinases_C"/>
    <property type="match status" value="1"/>
</dbReference>
<keyword evidence="5" id="KW-0418">Kinase</keyword>
<comment type="pathway">
    <text evidence="9">Isoprenoid biosynthesis; isopentenyl diphosphate biosynthesis via mevalonate pathway; isopentenyl diphosphate from (R)-mevalonate: step 1/3.</text>
</comment>
<keyword evidence="8" id="KW-0443">Lipid metabolism</keyword>
<dbReference type="Gene3D" id="3.30.70.890">
    <property type="entry name" value="GHMP kinase, C-terminal domain"/>
    <property type="match status" value="1"/>
</dbReference>
<evidence type="ECO:0000259" key="10">
    <source>
        <dbReference type="Pfam" id="PF00288"/>
    </source>
</evidence>
<evidence type="ECO:0000256" key="3">
    <source>
        <dbReference type="ARBA" id="ARBA00022679"/>
    </source>
</evidence>
<evidence type="ECO:0000256" key="4">
    <source>
        <dbReference type="ARBA" id="ARBA00022741"/>
    </source>
</evidence>
<dbReference type="Proteomes" id="UP000051248">
    <property type="component" value="Unassembled WGS sequence"/>
</dbReference>
<dbReference type="GO" id="GO:0004496">
    <property type="term" value="F:mevalonate kinase activity"/>
    <property type="evidence" value="ECO:0007669"/>
    <property type="project" value="InterPro"/>
</dbReference>
<dbReference type="InterPro" id="IPR006205">
    <property type="entry name" value="Mev_gal_kin"/>
</dbReference>
<accession>A0A0R1KAA8</accession>
<dbReference type="GO" id="GO:0005829">
    <property type="term" value="C:cytosol"/>
    <property type="evidence" value="ECO:0007669"/>
    <property type="project" value="TreeGrafter"/>
</dbReference>
<comment type="caution">
    <text evidence="12">The sequence shown here is derived from an EMBL/GenBank/DDBJ whole genome shotgun (WGS) entry which is preliminary data.</text>
</comment>
<dbReference type="PANTHER" id="PTHR43290">
    <property type="entry name" value="MEVALONATE KINASE"/>
    <property type="match status" value="1"/>
</dbReference>
<dbReference type="GO" id="GO:0019287">
    <property type="term" value="P:isopentenyl diphosphate biosynthetic process, mevalonate pathway"/>
    <property type="evidence" value="ECO:0007669"/>
    <property type="project" value="UniProtKB-UniPathway"/>
</dbReference>
<keyword evidence="3" id="KW-0808">Transferase</keyword>
<dbReference type="Gene3D" id="3.30.230.10">
    <property type="match status" value="1"/>
</dbReference>
<organism evidence="12 13">
    <name type="scientific">Companilactobacillus nodensis DSM 19682 = JCM 14932 = NBRC 107160</name>
    <dbReference type="NCBI Taxonomy" id="1423775"/>
    <lineage>
        <taxon>Bacteria</taxon>
        <taxon>Bacillati</taxon>
        <taxon>Bacillota</taxon>
        <taxon>Bacilli</taxon>
        <taxon>Lactobacillales</taxon>
        <taxon>Lactobacillaceae</taxon>
        <taxon>Companilactobacillus</taxon>
    </lineage>
</organism>
<dbReference type="AlphaFoldDB" id="A0A0R1KAA8"/>
<keyword evidence="6" id="KW-0067">ATP-binding</keyword>
<dbReference type="PANTHER" id="PTHR43290:SF2">
    <property type="entry name" value="MEVALONATE KINASE"/>
    <property type="match status" value="1"/>
</dbReference>
<evidence type="ECO:0000256" key="2">
    <source>
        <dbReference type="ARBA" id="ARBA00022516"/>
    </source>
</evidence>
<sequence length="319" mass="34517">MLKGIGKSHGKTIIMGEHAVVYGYPAIAIPLVSIPVIVRINEINDQKESTLSSKYYVGKIHQLPDSLSGVKYLINLLDQELNVEHVSYAISIDSSLPIERGLGSSAAIGTAITRAFFNFFNNPLDHDTLVNYVNKSETVTHGKASGLDALTVISNAPVQFSKKDPVDYFTFKTDGFLVIADSGVKGKTKETVSDVKKMYDKDPNEIGNILKQLGQCTKKTSLELSGNRLKELGQTFSEANNLLSRLNLAIPKTDKLIESANNAEALGSKITGGGRGGCIISLARNLTNAEMIQKALIKSGAEQTWLQPLSIYAEESDGD</sequence>
<evidence type="ECO:0000256" key="8">
    <source>
        <dbReference type="ARBA" id="ARBA00023098"/>
    </source>
</evidence>
<evidence type="ECO:0008006" key="14">
    <source>
        <dbReference type="Google" id="ProtNLM"/>
    </source>
</evidence>
<keyword evidence="2" id="KW-0444">Lipid biosynthesis</keyword>
<dbReference type="OrthoDB" id="9764892at2"/>